<reference evidence="2" key="1">
    <citation type="submission" date="2021-01" db="UniProtKB">
        <authorList>
            <consortium name="EnsemblMetazoa"/>
        </authorList>
    </citation>
    <scope>IDENTIFICATION</scope>
    <source>
        <strain evidence="2">DH4</strain>
    </source>
</reference>
<dbReference type="KEGG" id="ame:102654380"/>
<reference evidence="4" key="2">
    <citation type="submission" date="2025-04" db="UniProtKB">
        <authorList>
            <consortium name="RefSeq"/>
        </authorList>
    </citation>
    <scope>IDENTIFICATION</scope>
    <source>
        <strain evidence="4">DH4</strain>
        <tissue evidence="4">Whole body</tissue>
    </source>
</reference>
<dbReference type="OrthoDB" id="7576307at2759"/>
<protein>
    <submittedName>
        <fullName evidence="4">Uncharacterized protein LOC102654380</fullName>
    </submittedName>
</protein>
<reference evidence="3" key="3">
    <citation type="submission" date="2025-05" db="UniProtKB">
        <authorList>
            <consortium name="RefSeq"/>
        </authorList>
    </citation>
    <scope>NUCLEOTIDE SEQUENCE [LARGE SCALE GENOMIC DNA]</scope>
    <source>
        <strain evidence="3">DH4</strain>
    </source>
</reference>
<gene>
    <name evidence="4" type="primary">LOC102654380</name>
</gene>
<feature type="region of interest" description="Disordered" evidence="1">
    <location>
        <begin position="65"/>
        <end position="91"/>
    </location>
</feature>
<dbReference type="GeneID" id="102654380"/>
<name>A0A7M7IP16_APIME</name>
<keyword evidence="3" id="KW-1185">Reference proteome</keyword>
<evidence type="ECO:0000256" key="1">
    <source>
        <dbReference type="SAM" id="MobiDB-lite"/>
    </source>
</evidence>
<evidence type="ECO:0000313" key="2">
    <source>
        <dbReference type="EnsemblMetazoa" id="XP_016773450"/>
    </source>
</evidence>
<dbReference type="EnsemblMetazoa" id="XM_016917961">
    <property type="protein sequence ID" value="XP_016773450"/>
    <property type="gene ID" value="LOC102654380"/>
</dbReference>
<proteinExistence type="predicted"/>
<accession>A0A7M7IP16</accession>
<dbReference type="AlphaFoldDB" id="A0A7M7IP16"/>
<evidence type="ECO:0000313" key="4">
    <source>
        <dbReference type="RefSeq" id="XP_016773450.1"/>
    </source>
</evidence>
<dbReference type="RefSeq" id="XP_016773450.1">
    <property type="nucleotide sequence ID" value="XM_016917961.2"/>
</dbReference>
<dbReference type="Proteomes" id="UP000005203">
    <property type="component" value="Linkage group LG1"/>
</dbReference>
<feature type="compositionally biased region" description="Low complexity" evidence="1">
    <location>
        <begin position="66"/>
        <end position="80"/>
    </location>
</feature>
<sequence>MPRRQKRNNALHGSTGYHRVCASRTLYAIQNYPKEMKHQSYTQLTNYNNNSQETYRLNKFKQIIRNSSKSSTSSNNASTAEKMEQEKEVNSISSDNALIHKIHPIDHPLRNNVPEREKCTELDDILAKWNVYKPKK</sequence>
<accession>A0A8B7KSZ6</accession>
<organism evidence="2">
    <name type="scientific">Apis mellifera</name>
    <name type="common">Honeybee</name>
    <dbReference type="NCBI Taxonomy" id="7460"/>
    <lineage>
        <taxon>Eukaryota</taxon>
        <taxon>Metazoa</taxon>
        <taxon>Ecdysozoa</taxon>
        <taxon>Arthropoda</taxon>
        <taxon>Hexapoda</taxon>
        <taxon>Insecta</taxon>
        <taxon>Pterygota</taxon>
        <taxon>Neoptera</taxon>
        <taxon>Endopterygota</taxon>
        <taxon>Hymenoptera</taxon>
        <taxon>Apocrita</taxon>
        <taxon>Aculeata</taxon>
        <taxon>Apoidea</taxon>
        <taxon>Anthophila</taxon>
        <taxon>Apidae</taxon>
        <taxon>Apis</taxon>
    </lineage>
</organism>
<evidence type="ECO:0000313" key="3">
    <source>
        <dbReference type="Proteomes" id="UP000005203"/>
    </source>
</evidence>